<accession>A0A0B7BCX7</accession>
<proteinExistence type="predicted"/>
<gene>
    <name evidence="1" type="primary">ORF181333</name>
</gene>
<organism evidence="1">
    <name type="scientific">Arion vulgaris</name>
    <dbReference type="NCBI Taxonomy" id="1028688"/>
    <lineage>
        <taxon>Eukaryota</taxon>
        <taxon>Metazoa</taxon>
        <taxon>Spiralia</taxon>
        <taxon>Lophotrochozoa</taxon>
        <taxon>Mollusca</taxon>
        <taxon>Gastropoda</taxon>
        <taxon>Heterobranchia</taxon>
        <taxon>Euthyneura</taxon>
        <taxon>Panpulmonata</taxon>
        <taxon>Eupulmonata</taxon>
        <taxon>Stylommatophora</taxon>
        <taxon>Helicina</taxon>
        <taxon>Arionoidea</taxon>
        <taxon>Arionidae</taxon>
        <taxon>Arion</taxon>
    </lineage>
</organism>
<name>A0A0B7BCX7_9EUPU</name>
<evidence type="ECO:0000313" key="1">
    <source>
        <dbReference type="EMBL" id="CEK91179.1"/>
    </source>
</evidence>
<sequence length="52" mass="5938">VMIAYNGLLLINHVNKQTNRQATKQQMINSIFIPTLCYQSQTWTMSNNPVAV</sequence>
<reference evidence="1" key="1">
    <citation type="submission" date="2014-12" db="EMBL/GenBank/DDBJ databases">
        <title>Insight into the proteome of Arion vulgaris.</title>
        <authorList>
            <person name="Aradska J."/>
            <person name="Bulat T."/>
            <person name="Smidak R."/>
            <person name="Sarate P."/>
            <person name="Gangsoo J."/>
            <person name="Sialana F."/>
            <person name="Bilban M."/>
            <person name="Lubec G."/>
        </authorList>
    </citation>
    <scope>NUCLEOTIDE SEQUENCE</scope>
    <source>
        <tissue evidence="1">Skin</tissue>
    </source>
</reference>
<feature type="non-terminal residue" evidence="1">
    <location>
        <position position="1"/>
    </location>
</feature>
<protein>
    <submittedName>
        <fullName evidence="1">Uncharacterized protein</fullName>
    </submittedName>
</protein>
<dbReference type="EMBL" id="HACG01044314">
    <property type="protein sequence ID" value="CEK91179.1"/>
    <property type="molecule type" value="Transcribed_RNA"/>
</dbReference>
<dbReference type="AlphaFoldDB" id="A0A0B7BCX7"/>